<accession>A0A8S9UXV9</accession>
<proteinExistence type="predicted"/>
<name>A0A8S9UXV9_PHYIN</name>
<dbReference type="Proteomes" id="UP000704712">
    <property type="component" value="Unassembled WGS sequence"/>
</dbReference>
<reference evidence="1" key="1">
    <citation type="submission" date="2020-03" db="EMBL/GenBank/DDBJ databases">
        <title>Hybrid Assembly of Korean Phytophthora infestans isolates.</title>
        <authorList>
            <person name="Prokchorchik M."/>
            <person name="Lee Y."/>
            <person name="Seo J."/>
            <person name="Cho J.-H."/>
            <person name="Park Y.-E."/>
            <person name="Jang D.-C."/>
            <person name="Im J.-S."/>
            <person name="Choi J.-G."/>
            <person name="Park H.-J."/>
            <person name="Lee G.-B."/>
            <person name="Lee Y.-G."/>
            <person name="Hong S.-Y."/>
            <person name="Cho K."/>
            <person name="Sohn K.H."/>
        </authorList>
    </citation>
    <scope>NUCLEOTIDE SEQUENCE</scope>
    <source>
        <strain evidence="1">KR_2_A2</strain>
    </source>
</reference>
<gene>
    <name evidence="1" type="ORF">GN958_ATG05313</name>
</gene>
<dbReference type="InterPro" id="IPR052727">
    <property type="entry name" value="Rab4/Rab5_effector"/>
</dbReference>
<sequence length="109" mass="11832">MRAAPHASGVCCWGAARGGGAYVFRDYFLDAAVLQVLEAQTEDNPFRLFDTKWMAFASPSGPARVFSPRGHADYEYAKTVTTDEGYKVLVKVIQSMETTSCPGDTDCGP</sequence>
<evidence type="ECO:0000313" key="1">
    <source>
        <dbReference type="EMBL" id="KAF4145510.1"/>
    </source>
</evidence>
<organism evidence="1 2">
    <name type="scientific">Phytophthora infestans</name>
    <name type="common">Potato late blight agent</name>
    <name type="synonym">Botrytis infestans</name>
    <dbReference type="NCBI Taxonomy" id="4787"/>
    <lineage>
        <taxon>Eukaryota</taxon>
        <taxon>Sar</taxon>
        <taxon>Stramenopiles</taxon>
        <taxon>Oomycota</taxon>
        <taxon>Peronosporomycetes</taxon>
        <taxon>Peronosporales</taxon>
        <taxon>Peronosporaceae</taxon>
        <taxon>Phytophthora</taxon>
    </lineage>
</organism>
<evidence type="ECO:0000313" key="2">
    <source>
        <dbReference type="Proteomes" id="UP000704712"/>
    </source>
</evidence>
<comment type="caution">
    <text evidence="1">The sequence shown here is derived from an EMBL/GenBank/DDBJ whole genome shotgun (WGS) entry which is preliminary data.</text>
</comment>
<dbReference type="AlphaFoldDB" id="A0A8S9UXV9"/>
<dbReference type="EMBL" id="JAACNO010000726">
    <property type="protein sequence ID" value="KAF4145510.1"/>
    <property type="molecule type" value="Genomic_DNA"/>
</dbReference>
<protein>
    <submittedName>
        <fullName evidence="1">Uncharacterized protein</fullName>
    </submittedName>
</protein>
<dbReference type="PANTHER" id="PTHR13510:SF44">
    <property type="entry name" value="RABENOSYN-5"/>
    <property type="match status" value="1"/>
</dbReference>
<dbReference type="PANTHER" id="PTHR13510">
    <property type="entry name" value="FYVE-FINGER-CONTAINING RAB5 EFFECTOR PROTEIN RABENOSYN-5-RELATED"/>
    <property type="match status" value="1"/>
</dbReference>